<feature type="region of interest" description="Disordered" evidence="1">
    <location>
        <begin position="1"/>
        <end position="30"/>
    </location>
</feature>
<feature type="compositionally biased region" description="Polar residues" evidence="1">
    <location>
        <begin position="1"/>
        <end position="25"/>
    </location>
</feature>
<feature type="region of interest" description="Disordered" evidence="1">
    <location>
        <begin position="47"/>
        <end position="67"/>
    </location>
</feature>
<name>A0A6A5CCB7_NAEFO</name>
<organism evidence="2 3">
    <name type="scientific">Naegleria fowleri</name>
    <name type="common">Brain eating amoeba</name>
    <dbReference type="NCBI Taxonomy" id="5763"/>
    <lineage>
        <taxon>Eukaryota</taxon>
        <taxon>Discoba</taxon>
        <taxon>Heterolobosea</taxon>
        <taxon>Tetramitia</taxon>
        <taxon>Eutetramitia</taxon>
        <taxon>Vahlkampfiidae</taxon>
        <taxon>Naegleria</taxon>
    </lineage>
</organism>
<comment type="caution">
    <text evidence="2">The sequence shown here is derived from an EMBL/GenBank/DDBJ whole genome shotgun (WGS) entry which is preliminary data.</text>
</comment>
<keyword evidence="3" id="KW-1185">Reference proteome</keyword>
<accession>A0A6A5CCB7</accession>
<dbReference type="RefSeq" id="XP_044567891.1">
    <property type="nucleotide sequence ID" value="XM_044701534.1"/>
</dbReference>
<dbReference type="VEuPathDB" id="AmoebaDB:NfTy_017450"/>
<dbReference type="GeneID" id="68118371"/>
<evidence type="ECO:0000313" key="3">
    <source>
        <dbReference type="Proteomes" id="UP000444721"/>
    </source>
</evidence>
<sequence length="100" mass="10642">MLPQNPSGSSSINTSNAGSPQTFSNDVKAALDKTNTDFPIQIEGLLPFQGTSSSTTNKKELSSGDVDELSEATEFDEIESALTKKNNVKSYHHSKGSFGT</sequence>
<gene>
    <name evidence="2" type="ORF">FDP41_011156</name>
</gene>
<dbReference type="EMBL" id="VFQX01000007">
    <property type="protein sequence ID" value="KAF0983178.1"/>
    <property type="molecule type" value="Genomic_DNA"/>
</dbReference>
<evidence type="ECO:0000313" key="2">
    <source>
        <dbReference type="EMBL" id="KAF0983178.1"/>
    </source>
</evidence>
<dbReference type="VEuPathDB" id="AmoebaDB:FDP41_011156"/>
<reference evidence="2 3" key="1">
    <citation type="journal article" date="2019" name="Sci. Rep.">
        <title>Nanopore sequencing improves the draft genome of the human pathogenic amoeba Naegleria fowleri.</title>
        <authorList>
            <person name="Liechti N."/>
            <person name="Schurch N."/>
            <person name="Bruggmann R."/>
            <person name="Wittwer M."/>
        </authorList>
    </citation>
    <scope>NUCLEOTIDE SEQUENCE [LARGE SCALE GENOMIC DNA]</scope>
    <source>
        <strain evidence="2 3">ATCC 30894</strain>
    </source>
</reference>
<dbReference type="Proteomes" id="UP000444721">
    <property type="component" value="Unassembled WGS sequence"/>
</dbReference>
<evidence type="ECO:0000256" key="1">
    <source>
        <dbReference type="SAM" id="MobiDB-lite"/>
    </source>
</evidence>
<proteinExistence type="predicted"/>
<dbReference type="AlphaFoldDB" id="A0A6A5CCB7"/>
<protein>
    <submittedName>
        <fullName evidence="2">Uncharacterized protein</fullName>
    </submittedName>
</protein>